<keyword evidence="1" id="KW-0732">Signal</keyword>
<dbReference type="Gene3D" id="3.10.450.710">
    <property type="entry name" value="Tgt2/MlaC"/>
    <property type="match status" value="1"/>
</dbReference>
<name>A0A448TV66_9PAST</name>
<evidence type="ECO:0000256" key="1">
    <source>
        <dbReference type="SAM" id="SignalP"/>
    </source>
</evidence>
<accession>A0A448TV66</accession>
<dbReference type="NCBIfam" id="NF011697">
    <property type="entry name" value="PRK15117.1"/>
    <property type="match status" value="1"/>
</dbReference>
<dbReference type="PANTHER" id="PTHR36573">
    <property type="entry name" value="INTERMEMBRANE PHOSPHOLIPID TRANSPORT SYSTEM BINDING PROTEIN MLAC"/>
    <property type="match status" value="1"/>
</dbReference>
<dbReference type="InterPro" id="IPR042245">
    <property type="entry name" value="Tgt2/MlaC_sf"/>
</dbReference>
<keyword evidence="3" id="KW-1185">Reference proteome</keyword>
<gene>
    <name evidence="2" type="ORF">NCTC12871_01311</name>
</gene>
<dbReference type="PANTHER" id="PTHR36573:SF1">
    <property type="entry name" value="INTERMEMBRANE PHOSPHOLIPID TRANSPORT SYSTEM BINDING PROTEIN MLAC"/>
    <property type="match status" value="1"/>
</dbReference>
<protein>
    <submittedName>
        <fullName evidence="2">Organic solvent resistance ABC transporter auxiliary protein</fullName>
    </submittedName>
</protein>
<dbReference type="RefSeq" id="WP_126600070.1">
    <property type="nucleotide sequence ID" value="NZ_LR134510.1"/>
</dbReference>
<reference evidence="2 3" key="1">
    <citation type="submission" date="2018-12" db="EMBL/GenBank/DDBJ databases">
        <authorList>
            <consortium name="Pathogen Informatics"/>
        </authorList>
    </citation>
    <scope>NUCLEOTIDE SEQUENCE [LARGE SCALE GENOMIC DNA]</scope>
    <source>
        <strain evidence="2 3">NCTC12871</strain>
    </source>
</reference>
<organism evidence="2 3">
    <name type="scientific">Actinobacillus delphinicola</name>
    <dbReference type="NCBI Taxonomy" id="51161"/>
    <lineage>
        <taxon>Bacteria</taxon>
        <taxon>Pseudomonadati</taxon>
        <taxon>Pseudomonadota</taxon>
        <taxon>Gammaproteobacteria</taxon>
        <taxon>Pasteurellales</taxon>
        <taxon>Pasteurellaceae</taxon>
        <taxon>Actinobacillus</taxon>
    </lineage>
</organism>
<dbReference type="Pfam" id="PF05494">
    <property type="entry name" value="MlaC"/>
    <property type="match status" value="1"/>
</dbReference>
<dbReference type="OrthoDB" id="9787053at2"/>
<dbReference type="AlphaFoldDB" id="A0A448TV66"/>
<feature type="signal peptide" evidence="1">
    <location>
        <begin position="1"/>
        <end position="30"/>
    </location>
</feature>
<sequence length="217" mass="24501">MLKPIVSLQKKVFAFFLMLFAFAFVSNAQAADSNNPYTLMQQTSKSLFGQITADQAKIKKDPNYLKTIVKDTLMPYVHVKYAGSLVLGRQLRTIDRADREKFFNAFGDFIVQSYAQALTLYHNQKVEIEKAKPIVSNIVSIKVQIIQSNATAPVNLNFFWRKNTKTGAWQVYDLAVEGVSMVDTKRQEWSPILRKSGINALIAQVEKAAKVPVTFSK</sequence>
<evidence type="ECO:0000313" key="3">
    <source>
        <dbReference type="Proteomes" id="UP000279799"/>
    </source>
</evidence>
<feature type="chain" id="PRO_5019215162" evidence="1">
    <location>
        <begin position="31"/>
        <end position="217"/>
    </location>
</feature>
<dbReference type="KEGG" id="adp:NCTC12871_01311"/>
<evidence type="ECO:0000313" key="2">
    <source>
        <dbReference type="EMBL" id="VEJ09824.1"/>
    </source>
</evidence>
<dbReference type="EMBL" id="LR134510">
    <property type="protein sequence ID" value="VEJ09824.1"/>
    <property type="molecule type" value="Genomic_DNA"/>
</dbReference>
<dbReference type="PIRSF" id="PIRSF004649">
    <property type="entry name" value="MlaC"/>
    <property type="match status" value="1"/>
</dbReference>
<dbReference type="InterPro" id="IPR008869">
    <property type="entry name" value="MlaC/ttg2D"/>
</dbReference>
<dbReference type="Proteomes" id="UP000279799">
    <property type="component" value="Chromosome"/>
</dbReference>
<proteinExistence type="predicted"/>